<accession>A0A0F9DW80</accession>
<organism evidence="1">
    <name type="scientific">marine sediment metagenome</name>
    <dbReference type="NCBI Taxonomy" id="412755"/>
    <lineage>
        <taxon>unclassified sequences</taxon>
        <taxon>metagenomes</taxon>
        <taxon>ecological metagenomes</taxon>
    </lineage>
</organism>
<evidence type="ECO:0000313" key="1">
    <source>
        <dbReference type="EMBL" id="KKL21951.1"/>
    </source>
</evidence>
<protein>
    <submittedName>
        <fullName evidence="1">Uncharacterized protein</fullName>
    </submittedName>
</protein>
<dbReference type="EMBL" id="LAZR01037536">
    <property type="protein sequence ID" value="KKL21951.1"/>
    <property type="molecule type" value="Genomic_DNA"/>
</dbReference>
<sequence>MKALLLVLLLSGCVGPRTQVLTPMEYAQIAQEPPSITYWWNLTPTQPNTLHLYIYRQMEECMGIEGGDFGEIQWAVADFVMRADFVRLVDFWVDNPRRILLAKDRFNDPSVVSHEIIHDLTRGAAEENGPAFERCEIKPL</sequence>
<name>A0A0F9DW80_9ZZZZ</name>
<dbReference type="AlphaFoldDB" id="A0A0F9DW80"/>
<proteinExistence type="predicted"/>
<gene>
    <name evidence="1" type="ORF">LCGC14_2440320</name>
</gene>
<reference evidence="1" key="1">
    <citation type="journal article" date="2015" name="Nature">
        <title>Complex archaea that bridge the gap between prokaryotes and eukaryotes.</title>
        <authorList>
            <person name="Spang A."/>
            <person name="Saw J.H."/>
            <person name="Jorgensen S.L."/>
            <person name="Zaremba-Niedzwiedzka K."/>
            <person name="Martijn J."/>
            <person name="Lind A.E."/>
            <person name="van Eijk R."/>
            <person name="Schleper C."/>
            <person name="Guy L."/>
            <person name="Ettema T.J."/>
        </authorList>
    </citation>
    <scope>NUCLEOTIDE SEQUENCE</scope>
</reference>
<comment type="caution">
    <text evidence="1">The sequence shown here is derived from an EMBL/GenBank/DDBJ whole genome shotgun (WGS) entry which is preliminary data.</text>
</comment>